<comment type="caution">
    <text evidence="6">The sequence shown here is derived from an EMBL/GenBank/DDBJ whole genome shotgun (WGS) entry which is preliminary data.</text>
</comment>
<evidence type="ECO:0000259" key="5">
    <source>
        <dbReference type="PROSITE" id="PS50975"/>
    </source>
</evidence>
<proteinExistence type="predicted"/>
<evidence type="ECO:0000256" key="2">
    <source>
        <dbReference type="ARBA" id="ARBA00022741"/>
    </source>
</evidence>
<dbReference type="Pfam" id="PF07478">
    <property type="entry name" value="Dala_Dala_lig_C"/>
    <property type="match status" value="1"/>
</dbReference>
<dbReference type="STRING" id="1141098.A0A1Y2DRW4"/>
<evidence type="ECO:0000313" key="7">
    <source>
        <dbReference type="Proteomes" id="UP000193689"/>
    </source>
</evidence>
<keyword evidence="1" id="KW-0436">Ligase</keyword>
<dbReference type="Proteomes" id="UP000193689">
    <property type="component" value="Unassembled WGS sequence"/>
</dbReference>
<keyword evidence="2 4" id="KW-0547">Nucleotide-binding</keyword>
<dbReference type="InterPro" id="IPR052032">
    <property type="entry name" value="ATP-dep_AA_Ligase"/>
</dbReference>
<feature type="domain" description="ATP-grasp" evidence="5">
    <location>
        <begin position="200"/>
        <end position="413"/>
    </location>
</feature>
<dbReference type="SUPFAM" id="SSF56059">
    <property type="entry name" value="Glutathione synthetase ATP-binding domain-like"/>
    <property type="match status" value="1"/>
</dbReference>
<dbReference type="GO" id="GO:0005524">
    <property type="term" value="F:ATP binding"/>
    <property type="evidence" value="ECO:0007669"/>
    <property type="project" value="UniProtKB-UniRule"/>
</dbReference>
<dbReference type="GeneID" id="63778480"/>
<evidence type="ECO:0000256" key="4">
    <source>
        <dbReference type="PROSITE-ProRule" id="PRU00409"/>
    </source>
</evidence>
<evidence type="ECO:0000313" key="6">
    <source>
        <dbReference type="EMBL" id="ORY61425.1"/>
    </source>
</evidence>
<name>A0A1Y2DRW4_9PEZI</name>
<accession>A0A1Y2DRW4</accession>
<evidence type="ECO:0000256" key="1">
    <source>
        <dbReference type="ARBA" id="ARBA00022598"/>
    </source>
</evidence>
<organism evidence="6 7">
    <name type="scientific">Pseudomassariella vexata</name>
    <dbReference type="NCBI Taxonomy" id="1141098"/>
    <lineage>
        <taxon>Eukaryota</taxon>
        <taxon>Fungi</taxon>
        <taxon>Dikarya</taxon>
        <taxon>Ascomycota</taxon>
        <taxon>Pezizomycotina</taxon>
        <taxon>Sordariomycetes</taxon>
        <taxon>Xylariomycetidae</taxon>
        <taxon>Amphisphaeriales</taxon>
        <taxon>Pseudomassariaceae</taxon>
        <taxon>Pseudomassariella</taxon>
    </lineage>
</organism>
<protein>
    <recommendedName>
        <fullName evidence="5">ATP-grasp domain-containing protein</fullName>
    </recommendedName>
</protein>
<dbReference type="PANTHER" id="PTHR43585:SF2">
    <property type="entry name" value="ATP-GRASP ENZYME FSQD"/>
    <property type="match status" value="1"/>
</dbReference>
<dbReference type="InterPro" id="IPR011095">
    <property type="entry name" value="Dala_Dala_lig_C"/>
</dbReference>
<sequence length="492" mass="54756">MINVSRSSTLQNGFQSCVNDSTSSDALKFVLEHLGDAQGLFKLLLPLQSGYIFQSDFLERRMVDCLNVDRVKGFVTPGQQLEGRTTEAYQAMNLSDLLPYCYGALKVEKDGSAYVNEELVNRLSFPWLSHSPVARKLLALLGGGSLLKFGGYHIAAASLNIGLVVVMSTDEHLLSIIAYVAEQLGFETAPAKSVAIAQNKFQTRQLDITNIYCRLVKCPADLERLLAEDGPRLEYPLIVKPSKDWSSEGIWKVDNEEELRHRVPMLWQDSLIAWHGRDVVIETFIEGPEVDANMVLVNGQVVFFEANDDFPSTRDVIDGHENDGQDADRTSAPMANFVKTSNVLPCHYAETADVVGSGRLIDLEPKTPAASTAKPVDILLVEIHPRAPDFQECEATGHAYGFCYYILSYHLRMELIAAEKGGIYRIGDVCTAILQQAPHLHKHVVKFTDPKTGIVYGNFIAYILAVSRTDRRDAIRVGHELRCMVREYTNGF</sequence>
<dbReference type="Gene3D" id="3.30.470.20">
    <property type="entry name" value="ATP-grasp fold, B domain"/>
    <property type="match status" value="1"/>
</dbReference>
<evidence type="ECO:0000256" key="3">
    <source>
        <dbReference type="ARBA" id="ARBA00022840"/>
    </source>
</evidence>
<dbReference type="OrthoDB" id="434648at2759"/>
<gene>
    <name evidence="6" type="ORF">BCR38DRAFT_459310</name>
</gene>
<dbReference type="InterPro" id="IPR011761">
    <property type="entry name" value="ATP-grasp"/>
</dbReference>
<reference evidence="6 7" key="1">
    <citation type="submission" date="2016-07" db="EMBL/GenBank/DDBJ databases">
        <title>Pervasive Adenine N6-methylation of Active Genes in Fungi.</title>
        <authorList>
            <consortium name="DOE Joint Genome Institute"/>
            <person name="Mondo S.J."/>
            <person name="Dannebaum R.O."/>
            <person name="Kuo R.C."/>
            <person name="Labutti K."/>
            <person name="Haridas S."/>
            <person name="Kuo A."/>
            <person name="Salamov A."/>
            <person name="Ahrendt S.R."/>
            <person name="Lipzen A."/>
            <person name="Sullivan W."/>
            <person name="Andreopoulos W.B."/>
            <person name="Clum A."/>
            <person name="Lindquist E."/>
            <person name="Daum C."/>
            <person name="Ramamoorthy G.K."/>
            <person name="Gryganskyi A."/>
            <person name="Culley D."/>
            <person name="Magnuson J.K."/>
            <person name="James T.Y."/>
            <person name="O'Malley M.A."/>
            <person name="Stajich J.E."/>
            <person name="Spatafora J.W."/>
            <person name="Visel A."/>
            <person name="Grigoriev I.V."/>
        </authorList>
    </citation>
    <scope>NUCLEOTIDE SEQUENCE [LARGE SCALE GENOMIC DNA]</scope>
    <source>
        <strain evidence="6 7">CBS 129021</strain>
    </source>
</reference>
<dbReference type="PROSITE" id="PS50975">
    <property type="entry name" value="ATP_GRASP"/>
    <property type="match status" value="1"/>
</dbReference>
<dbReference type="PANTHER" id="PTHR43585">
    <property type="entry name" value="FUMIPYRROLE BIOSYNTHESIS PROTEIN C"/>
    <property type="match status" value="1"/>
</dbReference>
<keyword evidence="7" id="KW-1185">Reference proteome</keyword>
<dbReference type="AlphaFoldDB" id="A0A1Y2DRW4"/>
<dbReference type="InParanoid" id="A0A1Y2DRW4"/>
<dbReference type="EMBL" id="MCFJ01000010">
    <property type="protein sequence ID" value="ORY61425.1"/>
    <property type="molecule type" value="Genomic_DNA"/>
</dbReference>
<dbReference type="PROSITE" id="PS51257">
    <property type="entry name" value="PROKAR_LIPOPROTEIN"/>
    <property type="match status" value="1"/>
</dbReference>
<keyword evidence="3 4" id="KW-0067">ATP-binding</keyword>
<dbReference type="GO" id="GO:0046872">
    <property type="term" value="F:metal ion binding"/>
    <property type="evidence" value="ECO:0007669"/>
    <property type="project" value="InterPro"/>
</dbReference>
<dbReference type="RefSeq" id="XP_040713502.1">
    <property type="nucleotide sequence ID" value="XM_040862268.1"/>
</dbReference>
<dbReference type="GO" id="GO:0008716">
    <property type="term" value="F:D-alanine-D-alanine ligase activity"/>
    <property type="evidence" value="ECO:0007669"/>
    <property type="project" value="InterPro"/>
</dbReference>